<reference evidence="3 4" key="1">
    <citation type="submission" date="2018-06" db="EMBL/GenBank/DDBJ databases">
        <authorList>
            <consortium name="Pathogen Informatics"/>
            <person name="Doyle S."/>
        </authorList>
    </citation>
    <scope>NUCLEOTIDE SEQUENCE [LARGE SCALE GENOMIC DNA]</scope>
    <source>
        <strain evidence="3 4">NCTC5047</strain>
    </source>
</reference>
<dbReference type="Gene3D" id="1.10.10.60">
    <property type="entry name" value="Homeodomain-like"/>
    <property type="match status" value="1"/>
</dbReference>
<dbReference type="InterPro" id="IPR009057">
    <property type="entry name" value="Homeodomain-like_sf"/>
</dbReference>
<dbReference type="GO" id="GO:0003677">
    <property type="term" value="F:DNA binding"/>
    <property type="evidence" value="ECO:0007669"/>
    <property type="project" value="InterPro"/>
</dbReference>
<dbReference type="AlphaFoldDB" id="A0A377XCW5"/>
<dbReference type="SUPFAM" id="SSF46689">
    <property type="entry name" value="Homeodomain-like"/>
    <property type="match status" value="1"/>
</dbReference>
<dbReference type="Proteomes" id="UP000254340">
    <property type="component" value="Unassembled WGS sequence"/>
</dbReference>
<dbReference type="InterPro" id="IPR006120">
    <property type="entry name" value="Resolvase_HTH_dom"/>
</dbReference>
<dbReference type="Pfam" id="PF02796">
    <property type="entry name" value="HTH_7"/>
    <property type="match status" value="1"/>
</dbReference>
<organism evidence="3 4">
    <name type="scientific">Klebsiella pneumoniae</name>
    <dbReference type="NCBI Taxonomy" id="573"/>
    <lineage>
        <taxon>Bacteria</taxon>
        <taxon>Pseudomonadati</taxon>
        <taxon>Pseudomonadota</taxon>
        <taxon>Gammaproteobacteria</taxon>
        <taxon>Enterobacterales</taxon>
        <taxon>Enterobacteriaceae</taxon>
        <taxon>Klebsiella/Raoultella group</taxon>
        <taxon>Klebsiella</taxon>
        <taxon>Klebsiella pneumoniae complex</taxon>
    </lineage>
</organism>
<dbReference type="InterPro" id="IPR036162">
    <property type="entry name" value="Resolvase-like_N_sf"/>
</dbReference>
<accession>A0A377XCW5</accession>
<dbReference type="SUPFAM" id="SSF53041">
    <property type="entry name" value="Resolvase-like"/>
    <property type="match status" value="1"/>
</dbReference>
<feature type="domain" description="Resolvase/invertase-type recombinase catalytic" evidence="2">
    <location>
        <begin position="1"/>
        <end position="27"/>
    </location>
</feature>
<proteinExistence type="inferred from homology"/>
<evidence type="ECO:0000256" key="1">
    <source>
        <dbReference type="ARBA" id="ARBA00009913"/>
    </source>
</evidence>
<dbReference type="PROSITE" id="PS51736">
    <property type="entry name" value="RECOMBINASES_3"/>
    <property type="match status" value="1"/>
</dbReference>
<gene>
    <name evidence="3" type="primary">hin_6</name>
    <name evidence="3" type="ORF">NCTC5047_01119</name>
</gene>
<sequence>MSALAEMERELIVERTRAGLAAAREQGRVGGRRRVMTEEVVARCRRMLDTGATRQQVADVIGVNVKTLYKHLPSKGTI</sequence>
<comment type="similarity">
    <text evidence="1">Belongs to the site-specific recombinase resolvase family.</text>
</comment>
<evidence type="ECO:0000259" key="2">
    <source>
        <dbReference type="PROSITE" id="PS51736"/>
    </source>
</evidence>
<evidence type="ECO:0000313" key="4">
    <source>
        <dbReference type="Proteomes" id="UP000254340"/>
    </source>
</evidence>
<name>A0A377XCW5_KLEPN</name>
<protein>
    <submittedName>
        <fullName evidence="3">Putative invertase</fullName>
    </submittedName>
</protein>
<dbReference type="EMBL" id="UGLH01000005">
    <property type="protein sequence ID" value="STT75322.1"/>
    <property type="molecule type" value="Genomic_DNA"/>
</dbReference>
<dbReference type="Pfam" id="PF00239">
    <property type="entry name" value="Resolvase"/>
    <property type="match status" value="1"/>
</dbReference>
<dbReference type="InterPro" id="IPR006119">
    <property type="entry name" value="Resolv_N"/>
</dbReference>
<evidence type="ECO:0000313" key="3">
    <source>
        <dbReference type="EMBL" id="STT75322.1"/>
    </source>
</evidence>
<dbReference type="GO" id="GO:0000150">
    <property type="term" value="F:DNA strand exchange activity"/>
    <property type="evidence" value="ECO:0007669"/>
    <property type="project" value="InterPro"/>
</dbReference>